<keyword evidence="2" id="KW-1185">Reference proteome</keyword>
<dbReference type="AlphaFoldDB" id="S2DNV3"/>
<organism evidence="1 2">
    <name type="scientific">Indibacter alkaliphilus (strain CCUG 57479 / KCTC 22604 / LW1)</name>
    <dbReference type="NCBI Taxonomy" id="1189612"/>
    <lineage>
        <taxon>Bacteria</taxon>
        <taxon>Pseudomonadati</taxon>
        <taxon>Bacteroidota</taxon>
        <taxon>Cytophagia</taxon>
        <taxon>Cytophagales</taxon>
        <taxon>Cyclobacteriaceae</taxon>
    </lineage>
</organism>
<evidence type="ECO:0000313" key="2">
    <source>
        <dbReference type="Proteomes" id="UP000006073"/>
    </source>
</evidence>
<dbReference type="EMBL" id="ALWO02000021">
    <property type="protein sequence ID" value="EOZ98895.1"/>
    <property type="molecule type" value="Genomic_DNA"/>
</dbReference>
<dbReference type="Proteomes" id="UP000006073">
    <property type="component" value="Unassembled WGS sequence"/>
</dbReference>
<name>S2DNV3_INDAL</name>
<dbReference type="eggNOG" id="ENOG5030ZBZ">
    <property type="taxonomic scope" value="Bacteria"/>
</dbReference>
<proteinExistence type="predicted"/>
<accession>S2DNV3</accession>
<dbReference type="STRING" id="1189612.A33Q_0878"/>
<dbReference type="OrthoDB" id="5417901at2"/>
<evidence type="ECO:0000313" key="1">
    <source>
        <dbReference type="EMBL" id="EOZ98895.1"/>
    </source>
</evidence>
<comment type="caution">
    <text evidence="1">The sequence shown here is derived from an EMBL/GenBank/DDBJ whole genome shotgun (WGS) entry which is preliminary data.</text>
</comment>
<gene>
    <name evidence="1" type="ORF">A33Q_0878</name>
</gene>
<sequence>MTYYVIKYSGPFGFIKPWTAVRDELTYSQTFLSPSTVKGISQKLFGLGEVNRIKRYRLQFDVISEQQEQTWAPLRKVSKKAGVKSLNNGILTRGVLLNPELFLAFTSLEDAENAIEQHLCLCRNEDVLLPNYEFGVEEILENDFNNLPGFELLPSDDPNDIPAGRDRYEEGAPMTYGQLYIKEPAS</sequence>
<protein>
    <recommendedName>
        <fullName evidence="3">CRISPR-associated protein Cas5</fullName>
    </recommendedName>
</protein>
<evidence type="ECO:0008006" key="3">
    <source>
        <dbReference type="Google" id="ProtNLM"/>
    </source>
</evidence>
<dbReference type="RefSeq" id="WP_009035930.1">
    <property type="nucleotide sequence ID" value="NZ_ALWO02000021.1"/>
</dbReference>
<reference evidence="1 2" key="1">
    <citation type="journal article" date="2013" name="Genome Announc.">
        <title>Draft Genome Sequence of Indibacter alkaliphilus Strain LW1T, Isolated from Lonar Lake, a Haloalkaline Lake in the Buldana District of Maharashtra, India.</title>
        <authorList>
            <person name="Singh A."/>
            <person name="Kumar Jangir P."/>
            <person name="Sharma R."/>
            <person name="Singh A."/>
            <person name="Kumar Pinnaka A."/>
            <person name="Shivaji S."/>
        </authorList>
    </citation>
    <scope>NUCLEOTIDE SEQUENCE [LARGE SCALE GENOMIC DNA]</scope>
    <source>
        <strain evidence="2">CCUG 57479 / KCTC 22604 / LW1</strain>
    </source>
</reference>